<evidence type="ECO:0000313" key="2">
    <source>
        <dbReference type="EMBL" id="PYH74848.1"/>
    </source>
</evidence>
<dbReference type="Proteomes" id="UP000248405">
    <property type="component" value="Unassembled WGS sequence"/>
</dbReference>
<reference evidence="2" key="1">
    <citation type="submission" date="2016-12" db="EMBL/GenBank/DDBJ databases">
        <title>The genomes of Aspergillus section Nigri reveals drivers in fungal speciation.</title>
        <authorList>
            <consortium name="DOE Joint Genome Institute"/>
            <person name="Vesth T.C."/>
            <person name="Nybo J."/>
            <person name="Theobald S."/>
            <person name="Brandl J."/>
            <person name="Frisvad J.C."/>
            <person name="Nielsen K.F."/>
            <person name="Lyhne E.K."/>
            <person name="Kogle M.E."/>
            <person name="Kuo A."/>
            <person name="Riley R."/>
            <person name="Clum A."/>
            <person name="Nolan M."/>
            <person name="Lipzen A."/>
            <person name="Salamov A."/>
            <person name="Henrissat B."/>
            <person name="Wiebenga A."/>
            <person name="De Vries R.P."/>
            <person name="Grigoriev I.V."/>
            <person name="Mortensen U.H."/>
            <person name="Andersen M.R."/>
            <person name="Baker S.E."/>
        </authorList>
    </citation>
    <scope>NUCLEOTIDE SEQUENCE [LARGE SCALE GENOMIC DNA]</scope>
    <source>
        <strain evidence="2">CBS 113365</strain>
    </source>
</reference>
<dbReference type="AlphaFoldDB" id="A0A319CHP8"/>
<feature type="compositionally biased region" description="Basic and acidic residues" evidence="1">
    <location>
        <begin position="239"/>
        <end position="256"/>
    </location>
</feature>
<protein>
    <submittedName>
        <fullName evidence="2">Uncharacterized protein</fullName>
    </submittedName>
</protein>
<proteinExistence type="predicted"/>
<name>A0A319CHP8_ASPVC</name>
<gene>
    <name evidence="2" type="ORF">BO88DRAFT_410178</name>
</gene>
<feature type="compositionally biased region" description="Polar residues" evidence="1">
    <location>
        <begin position="86"/>
        <end position="97"/>
    </location>
</feature>
<dbReference type="EMBL" id="KZ821614">
    <property type="protein sequence ID" value="PYH74848.1"/>
    <property type="molecule type" value="Genomic_DNA"/>
</dbReference>
<evidence type="ECO:0000256" key="1">
    <source>
        <dbReference type="SAM" id="MobiDB-lite"/>
    </source>
</evidence>
<sequence length="256" mass="28708">MRRGRSAEKCRYMGNPRLDTEQTTTPQPEEQKHLLAQSSDQEQLRQRQAQEQARGAVAPKNAPTATDSSTDTRQNKPTRYARQLPNPKNANKPQLNHNRTRTKPPSGHTEKKHHSDDPQIPEAKSALSKEHRSQAQNKGYEQVRSPARATKERITAAQSPVNPEEHSEPETERPHTPHERKLEPEDQQLGQEASSVTTACIPQSLANRGMHATDHNQDEPAPEDGAQENTVTKNNKTLAAHDRDAALHEQDAKDDQ</sequence>
<evidence type="ECO:0000313" key="3">
    <source>
        <dbReference type="Proteomes" id="UP000248405"/>
    </source>
</evidence>
<dbReference type="RefSeq" id="XP_025568642.1">
    <property type="nucleotide sequence ID" value="XM_025707996.1"/>
</dbReference>
<organism evidence="2 3">
    <name type="scientific">Aspergillus vadensis (strain CBS 113365 / IMI 142717 / IBT 24658)</name>
    <dbReference type="NCBI Taxonomy" id="1448311"/>
    <lineage>
        <taxon>Eukaryota</taxon>
        <taxon>Fungi</taxon>
        <taxon>Dikarya</taxon>
        <taxon>Ascomycota</taxon>
        <taxon>Pezizomycotina</taxon>
        <taxon>Eurotiomycetes</taxon>
        <taxon>Eurotiomycetidae</taxon>
        <taxon>Eurotiales</taxon>
        <taxon>Aspergillaceae</taxon>
        <taxon>Aspergillus</taxon>
        <taxon>Aspergillus subgen. Circumdati</taxon>
    </lineage>
</organism>
<feature type="compositionally biased region" description="Polar residues" evidence="1">
    <location>
        <begin position="227"/>
        <end position="237"/>
    </location>
</feature>
<feature type="compositionally biased region" description="Basic and acidic residues" evidence="1">
    <location>
        <begin position="163"/>
        <end position="184"/>
    </location>
</feature>
<keyword evidence="3" id="KW-1185">Reference proteome</keyword>
<dbReference type="GeneID" id="37212588"/>
<feature type="compositionally biased region" description="Polar residues" evidence="1">
    <location>
        <begin position="63"/>
        <end position="77"/>
    </location>
</feature>
<feature type="compositionally biased region" description="Basic and acidic residues" evidence="1">
    <location>
        <begin position="1"/>
        <end position="11"/>
    </location>
</feature>
<accession>A0A319CHP8</accession>
<feature type="region of interest" description="Disordered" evidence="1">
    <location>
        <begin position="1"/>
        <end position="256"/>
    </location>
</feature>
<feature type="compositionally biased region" description="Polar residues" evidence="1">
    <location>
        <begin position="188"/>
        <end position="206"/>
    </location>
</feature>